<dbReference type="NCBIfam" id="NF047389">
    <property type="entry name" value="ATPase_Sll1717"/>
    <property type="match status" value="1"/>
</dbReference>
<dbReference type="Proteomes" id="UP000199155">
    <property type="component" value="Unassembled WGS sequence"/>
</dbReference>
<dbReference type="InterPro" id="IPR059206">
    <property type="entry name" value="Sll1717-like"/>
</dbReference>
<accession>A0A1G8V8P9</accession>
<dbReference type="SUPFAM" id="SSF52540">
    <property type="entry name" value="P-loop containing nucleoside triphosphate hydrolases"/>
    <property type="match status" value="1"/>
</dbReference>
<gene>
    <name evidence="1" type="ORF">SAMN05421806_1011322</name>
</gene>
<protein>
    <submittedName>
        <fullName evidence="1">Uncharacterized protein</fullName>
    </submittedName>
</protein>
<evidence type="ECO:0000313" key="2">
    <source>
        <dbReference type="Proteomes" id="UP000199155"/>
    </source>
</evidence>
<name>A0A1G8V8P9_9ACTN</name>
<reference evidence="1 2" key="1">
    <citation type="submission" date="2016-10" db="EMBL/GenBank/DDBJ databases">
        <authorList>
            <person name="de Groot N.N."/>
        </authorList>
    </citation>
    <scope>NUCLEOTIDE SEQUENCE [LARGE SCALE GENOMIC DNA]</scope>
    <source>
        <strain evidence="1 2">CGMCC 4.5727</strain>
    </source>
</reference>
<dbReference type="STRING" id="417292.SAMN05421806_1011322"/>
<dbReference type="InterPro" id="IPR027417">
    <property type="entry name" value="P-loop_NTPase"/>
</dbReference>
<evidence type="ECO:0000313" key="1">
    <source>
        <dbReference type="EMBL" id="SDJ62383.1"/>
    </source>
</evidence>
<keyword evidence="2" id="KW-1185">Reference proteome</keyword>
<dbReference type="EMBL" id="FNFF01000001">
    <property type="protein sequence ID" value="SDJ62383.1"/>
    <property type="molecule type" value="Genomic_DNA"/>
</dbReference>
<dbReference type="OrthoDB" id="9179688at2"/>
<organism evidence="1 2">
    <name type="scientific">Streptomyces indicus</name>
    <dbReference type="NCBI Taxonomy" id="417292"/>
    <lineage>
        <taxon>Bacteria</taxon>
        <taxon>Bacillati</taxon>
        <taxon>Actinomycetota</taxon>
        <taxon>Actinomycetes</taxon>
        <taxon>Kitasatosporales</taxon>
        <taxon>Streptomycetaceae</taxon>
        <taxon>Streptomyces</taxon>
    </lineage>
</organism>
<proteinExistence type="predicted"/>
<dbReference type="RefSeq" id="WP_093607651.1">
    <property type="nucleotide sequence ID" value="NZ_FNFF01000001.1"/>
</dbReference>
<dbReference type="AlphaFoldDB" id="A0A1G8V8P9"/>
<sequence length="638" mass="70023">MTDAPILERLYFGHDEAEQDMANGLLRAGFLQTAAYDAAVSGRKMLIIGRKGSGKSAICMYLGAQRGPAGESVLITPDDAAGEEIRRFELQGLGGDTAKSLIWRYVFAVHAARHLTVHARECHGRREPGSVKDLRRFLRDNGELPGARLADFAAQGRDRLQAGGLQLGAFGFQIGVDLAQAGPSEGARAGRQLEVLEDHVALAFRDLKCADSHPPLLLLVDQLEKVWSAQPDANSMVIGLLLAAKDVAVKYPGAVRCLVFLRSDIYDSLTFGEGDKFRSYEMRIDWPEAQLRRLALSRARAALDPGLGEEQLWQQVFPPQVEGEETATYLFTRTLPRPRDAIQYLNLCRDHAVHHGRARITEEDVVEAGRQFSEWKRKDLVQEYLVAHPFLPALLELFTDSGYVVTRAATETRLRAARGELARLYPAYAESFTTDTVIDVLYNVGFLGVRRGEETVYAGGFARPVRPDEKEFHIHPCFREALGARDAVPIAPYRSVLRVQGLGWGGATPPSRNVTLLQRVVDACDLLLRRIARAGGLPEETRRELALQVQRLHQETRDALDDPSGPAGALLHDAEDHVNTAIGYLYDQAATLRATGLEDQGAEAGAQTLARELDGQALQLFHRLGGLTGSTGEGGTSS</sequence>